<evidence type="ECO:0000259" key="3">
    <source>
        <dbReference type="PROSITE" id="PS50157"/>
    </source>
</evidence>
<dbReference type="PROSITE" id="PS50157">
    <property type="entry name" value="ZINC_FINGER_C2H2_2"/>
    <property type="match status" value="1"/>
</dbReference>
<keyword evidence="5" id="KW-1185">Reference proteome</keyword>
<evidence type="ECO:0000313" key="4">
    <source>
        <dbReference type="EMBL" id="VDO75660.1"/>
    </source>
</evidence>
<feature type="domain" description="C2H2-type" evidence="3">
    <location>
        <begin position="58"/>
        <end position="86"/>
    </location>
</feature>
<evidence type="ECO:0000313" key="5">
    <source>
        <dbReference type="Proteomes" id="UP000050761"/>
    </source>
</evidence>
<evidence type="ECO:0000256" key="2">
    <source>
        <dbReference type="SAM" id="MobiDB-lite"/>
    </source>
</evidence>
<dbReference type="AlphaFoldDB" id="A0A3P7XM53"/>
<reference evidence="4 5" key="1">
    <citation type="submission" date="2018-11" db="EMBL/GenBank/DDBJ databases">
        <authorList>
            <consortium name="Pathogen Informatics"/>
        </authorList>
    </citation>
    <scope>NUCLEOTIDE SEQUENCE [LARGE SCALE GENOMIC DNA]</scope>
</reference>
<name>A0A3P7XM53_HELPZ</name>
<sequence length="706" mass="78236">MDEDTRPMSVQCPICFKGPLDLKKLCDHMLCDHNCSDEDIKRMKDDVRSRKFEDNARFVCGICGGTYFSSSGFRKHIQTAHSTNAHLRRCITCPGCPRVFGKQLQLVQHCLLQHSDDGVDFSIVSKKFSSMKAFEMITSDTDTSRQHRTFSAHKEAVTFYESRKGLIEECGERKWRVLSETGDESEVHTLTMKDTPCSCDEEPLKRQRKPRLQPITLNSVILEGHQNAIALYKGKENLVVGLGNRKWKVISETDDDSEGWIVTINDTPCSCETENHHCQRCGACSYQISCSCRNGPPSPIPCIHAHVVATFSPQATLFICMMRRKSANNVPSQTSTSGQLDAATLLSRRCALPEFIEDSPAEDENAQLTMPKLERQMEECIPQTSSTLRPLSALLPSLPQTEPPIVANGEGENGKLQHIVDEAYDLTRCYASCGRMYAAFGKFIEALAKDNRRTAITTVENVMRDAMFMLSGVEPSTRNVPSGIASTSQPVNRIAMPSSDADSMANSIDRGCKRQRLLTNEVTPTGSPAEKTPLQPCSDKHKTSYMDGECKREDTPSEAAIKLLPNSVPLQFSATRKRNSLRKIVLRTSGSAHVDCFTDRPCERGDTPPGLLPNGVPLQFLATRKKDSLRKIVLRTSGSAHVDCSTDRPCEREATLSEGVAAASLLMRDVPVQLTGTEVIAGRMEVTSSDAIHTDSSMDRECKREE</sequence>
<dbReference type="OrthoDB" id="5868827at2759"/>
<gene>
    <name evidence="4" type="ORF">HPBE_LOCUS8274</name>
</gene>
<evidence type="ECO:0000313" key="6">
    <source>
        <dbReference type="WBParaSite" id="HPBE_0000827301-mRNA-1"/>
    </source>
</evidence>
<feature type="compositionally biased region" description="Basic and acidic residues" evidence="2">
    <location>
        <begin position="538"/>
        <end position="548"/>
    </location>
</feature>
<dbReference type="PROSITE" id="PS00028">
    <property type="entry name" value="ZINC_FINGER_C2H2_1"/>
    <property type="match status" value="2"/>
</dbReference>
<dbReference type="Gene3D" id="3.30.160.60">
    <property type="entry name" value="Classic Zinc Finger"/>
    <property type="match status" value="1"/>
</dbReference>
<keyword evidence="1" id="KW-0862">Zinc</keyword>
<evidence type="ECO:0000256" key="1">
    <source>
        <dbReference type="PROSITE-ProRule" id="PRU00042"/>
    </source>
</evidence>
<dbReference type="Proteomes" id="UP000050761">
    <property type="component" value="Unassembled WGS sequence"/>
</dbReference>
<dbReference type="SMART" id="SM00355">
    <property type="entry name" value="ZnF_C2H2"/>
    <property type="match status" value="3"/>
</dbReference>
<dbReference type="WBParaSite" id="HPBE_0000827301-mRNA-1">
    <property type="protein sequence ID" value="HPBE_0000827301-mRNA-1"/>
    <property type="gene ID" value="HPBE_0000827301"/>
</dbReference>
<accession>A0A3P7XM53</accession>
<reference evidence="6" key="2">
    <citation type="submission" date="2019-09" db="UniProtKB">
        <authorList>
            <consortium name="WormBaseParasite"/>
        </authorList>
    </citation>
    <scope>IDENTIFICATION</scope>
</reference>
<dbReference type="EMBL" id="UZAH01026106">
    <property type="protein sequence ID" value="VDO75660.1"/>
    <property type="molecule type" value="Genomic_DNA"/>
</dbReference>
<proteinExistence type="predicted"/>
<dbReference type="InterPro" id="IPR013087">
    <property type="entry name" value="Znf_C2H2_type"/>
</dbReference>
<feature type="region of interest" description="Disordered" evidence="2">
    <location>
        <begin position="522"/>
        <end position="548"/>
    </location>
</feature>
<keyword evidence="1" id="KW-0479">Metal-binding</keyword>
<protein>
    <submittedName>
        <fullName evidence="6">C2H2-type domain-containing protein</fullName>
    </submittedName>
</protein>
<organism evidence="4">
    <name type="scientific">Heligmosomoides polygyrus</name>
    <name type="common">Parasitic roundworm</name>
    <dbReference type="NCBI Taxonomy" id="6339"/>
    <lineage>
        <taxon>Eukaryota</taxon>
        <taxon>Metazoa</taxon>
        <taxon>Ecdysozoa</taxon>
        <taxon>Nematoda</taxon>
        <taxon>Chromadorea</taxon>
        <taxon>Rhabditida</taxon>
        <taxon>Rhabditina</taxon>
        <taxon>Rhabditomorpha</taxon>
        <taxon>Strongyloidea</taxon>
        <taxon>Heligmosomidae</taxon>
        <taxon>Heligmosomoides</taxon>
    </lineage>
</organism>
<dbReference type="GO" id="GO:0008270">
    <property type="term" value="F:zinc ion binding"/>
    <property type="evidence" value="ECO:0007669"/>
    <property type="project" value="UniProtKB-KW"/>
</dbReference>
<keyword evidence="1" id="KW-0863">Zinc-finger</keyword>